<accession>A0A8S1U515</accession>
<evidence type="ECO:0000313" key="1">
    <source>
        <dbReference type="EMBL" id="CAD8160175.1"/>
    </source>
</evidence>
<name>A0A8S1U515_PAROT</name>
<evidence type="ECO:0000313" key="2">
    <source>
        <dbReference type="Proteomes" id="UP000683925"/>
    </source>
</evidence>
<dbReference type="EMBL" id="CAJJDP010000038">
    <property type="protein sequence ID" value="CAD8160175.1"/>
    <property type="molecule type" value="Genomic_DNA"/>
</dbReference>
<sequence length="207" mass="24823">MCKKPCIRTCNLLLQILAQEKKQFCEEDGNLCQKQESWIILYKDYTIPNFTTDKIKHNNYFYAIYQKLIKQMRLSISSGKQKLVERIHCRNFHNWLMISIRECENQVLDGAKWCYSRDLTQQRNILILLENSTLFILSCYSNKSRLITIFSYILNNKHISSFEESMPLVLSNQLNYKSEKLASFNKWLYDSIFNYQTEDLLEFKDIY</sequence>
<proteinExistence type="predicted"/>
<comment type="caution">
    <text evidence="1">The sequence shown here is derived from an EMBL/GenBank/DDBJ whole genome shotgun (WGS) entry which is preliminary data.</text>
</comment>
<protein>
    <submittedName>
        <fullName evidence="1">Uncharacterized protein</fullName>
    </submittedName>
</protein>
<organism evidence="1 2">
    <name type="scientific">Paramecium octaurelia</name>
    <dbReference type="NCBI Taxonomy" id="43137"/>
    <lineage>
        <taxon>Eukaryota</taxon>
        <taxon>Sar</taxon>
        <taxon>Alveolata</taxon>
        <taxon>Ciliophora</taxon>
        <taxon>Intramacronucleata</taxon>
        <taxon>Oligohymenophorea</taxon>
        <taxon>Peniculida</taxon>
        <taxon>Parameciidae</taxon>
        <taxon>Paramecium</taxon>
    </lineage>
</organism>
<dbReference type="AlphaFoldDB" id="A0A8S1U515"/>
<keyword evidence="2" id="KW-1185">Reference proteome</keyword>
<reference evidence="1" key="1">
    <citation type="submission" date="2021-01" db="EMBL/GenBank/DDBJ databases">
        <authorList>
            <consortium name="Genoscope - CEA"/>
            <person name="William W."/>
        </authorList>
    </citation>
    <scope>NUCLEOTIDE SEQUENCE</scope>
</reference>
<dbReference type="Proteomes" id="UP000683925">
    <property type="component" value="Unassembled WGS sequence"/>
</dbReference>
<gene>
    <name evidence="1" type="ORF">POCTA_138.1.T0380040</name>
</gene>